<keyword evidence="1" id="KW-0547">Nucleotide-binding</keyword>
<dbReference type="Gene3D" id="1.10.8.60">
    <property type="match status" value="1"/>
</dbReference>
<dbReference type="InterPro" id="IPR019489">
    <property type="entry name" value="Clp_ATPase_C"/>
</dbReference>
<dbReference type="GO" id="GO:0005524">
    <property type="term" value="F:ATP binding"/>
    <property type="evidence" value="ECO:0007669"/>
    <property type="project" value="UniProtKB-KW"/>
</dbReference>
<dbReference type="InterPro" id="IPR003959">
    <property type="entry name" value="ATPase_AAA_core"/>
</dbReference>
<dbReference type="PANTHER" id="PTHR11638">
    <property type="entry name" value="ATP-DEPENDENT CLP PROTEASE"/>
    <property type="match status" value="1"/>
</dbReference>
<dbReference type="GO" id="GO:0043335">
    <property type="term" value="P:protein unfolding"/>
    <property type="evidence" value="ECO:0007669"/>
    <property type="project" value="TreeGrafter"/>
</dbReference>
<dbReference type="AlphaFoldDB" id="A0A433DI97"/>
<organism evidence="5 6">
    <name type="scientific">Jimgerdemannia flammicorona</name>
    <dbReference type="NCBI Taxonomy" id="994334"/>
    <lineage>
        <taxon>Eukaryota</taxon>
        <taxon>Fungi</taxon>
        <taxon>Fungi incertae sedis</taxon>
        <taxon>Mucoromycota</taxon>
        <taxon>Mucoromycotina</taxon>
        <taxon>Endogonomycetes</taxon>
        <taxon>Endogonales</taxon>
        <taxon>Endogonaceae</taxon>
        <taxon>Jimgerdemannia</taxon>
    </lineage>
</organism>
<evidence type="ECO:0000313" key="5">
    <source>
        <dbReference type="EMBL" id="RUP50574.1"/>
    </source>
</evidence>
<dbReference type="Pfam" id="PF07724">
    <property type="entry name" value="AAA_2"/>
    <property type="match status" value="1"/>
</dbReference>
<dbReference type="PANTHER" id="PTHR11638:SF176">
    <property type="entry name" value="HEAT SHOCK PROTEIN 78, MITOCHONDRIAL"/>
    <property type="match status" value="1"/>
</dbReference>
<dbReference type="InterPro" id="IPR027417">
    <property type="entry name" value="P-loop_NTPase"/>
</dbReference>
<dbReference type="Pfam" id="PF10431">
    <property type="entry name" value="ClpB_D2-small"/>
    <property type="match status" value="1"/>
</dbReference>
<feature type="domain" description="Clp ATPase C-terminal" evidence="4">
    <location>
        <begin position="90"/>
        <end position="175"/>
    </location>
</feature>
<gene>
    <name evidence="5" type="ORF">BC936DRAFT_138604</name>
</gene>
<dbReference type="GO" id="GO:0034605">
    <property type="term" value="P:cellular response to heat"/>
    <property type="evidence" value="ECO:0007669"/>
    <property type="project" value="TreeGrafter"/>
</dbReference>
<dbReference type="Proteomes" id="UP000268093">
    <property type="component" value="Unassembled WGS sequence"/>
</dbReference>
<evidence type="ECO:0000256" key="2">
    <source>
        <dbReference type="ARBA" id="ARBA00022840"/>
    </source>
</evidence>
<keyword evidence="2" id="KW-0067">ATP-binding</keyword>
<dbReference type="SMART" id="SM01086">
    <property type="entry name" value="ClpB_D2-small"/>
    <property type="match status" value="1"/>
</dbReference>
<comment type="caution">
    <text evidence="5">The sequence shown here is derived from an EMBL/GenBank/DDBJ whole genome shotgun (WGS) entry which is preliminary data.</text>
</comment>
<dbReference type="Gene3D" id="3.40.50.300">
    <property type="entry name" value="P-loop containing nucleotide triphosphate hydrolases"/>
    <property type="match status" value="1"/>
</dbReference>
<dbReference type="EMBL" id="RBNI01001342">
    <property type="protein sequence ID" value="RUP50574.1"/>
    <property type="molecule type" value="Genomic_DNA"/>
</dbReference>
<evidence type="ECO:0000313" key="6">
    <source>
        <dbReference type="Proteomes" id="UP000268093"/>
    </source>
</evidence>
<dbReference type="InterPro" id="IPR050130">
    <property type="entry name" value="ClpA_ClpB"/>
</dbReference>
<dbReference type="SUPFAM" id="SSF52540">
    <property type="entry name" value="P-loop containing nucleoside triphosphate hydrolases"/>
    <property type="match status" value="1"/>
</dbReference>
<name>A0A433DI97_9FUNG</name>
<sequence>MAVSNLLLQILDDGHITDSKGRKIDFRNTIIIMTSNLGADVLVLDAAGEEGTVSLRVQREVLDVVRRHFAPEFVNRIDETVSEFVVFNRLSRKALHDIVNVRLREVEQRITDRRITLDVDEDAKQWLSDQGYDPAYGARPLNRLIQKKLLNPLARLLIDGGVRAGEAAHVRTVKMPDGTTDLVVLRNHEPESEEGKGKLAREKTEEME</sequence>
<evidence type="ECO:0000259" key="4">
    <source>
        <dbReference type="SMART" id="SM01086"/>
    </source>
</evidence>
<reference evidence="5 6" key="1">
    <citation type="journal article" date="2018" name="New Phytol.">
        <title>Phylogenomics of Endogonaceae and evolution of mycorrhizas within Mucoromycota.</title>
        <authorList>
            <person name="Chang Y."/>
            <person name="Desiro A."/>
            <person name="Na H."/>
            <person name="Sandor L."/>
            <person name="Lipzen A."/>
            <person name="Clum A."/>
            <person name="Barry K."/>
            <person name="Grigoriev I.V."/>
            <person name="Martin F.M."/>
            <person name="Stajich J.E."/>
            <person name="Smith M.E."/>
            <person name="Bonito G."/>
            <person name="Spatafora J.W."/>
        </authorList>
    </citation>
    <scope>NUCLEOTIDE SEQUENCE [LARGE SCALE GENOMIC DNA]</scope>
    <source>
        <strain evidence="5 6">GMNB39</strain>
    </source>
</reference>
<evidence type="ECO:0000256" key="3">
    <source>
        <dbReference type="SAM" id="MobiDB-lite"/>
    </source>
</evidence>
<protein>
    <submittedName>
        <fullName evidence="5">ATPase AAA-2</fullName>
    </submittedName>
</protein>
<dbReference type="GO" id="GO:0016887">
    <property type="term" value="F:ATP hydrolysis activity"/>
    <property type="evidence" value="ECO:0007669"/>
    <property type="project" value="InterPro"/>
</dbReference>
<proteinExistence type="predicted"/>
<feature type="region of interest" description="Disordered" evidence="3">
    <location>
        <begin position="188"/>
        <end position="208"/>
    </location>
</feature>
<dbReference type="GO" id="GO:0005759">
    <property type="term" value="C:mitochondrial matrix"/>
    <property type="evidence" value="ECO:0007669"/>
    <property type="project" value="TreeGrafter"/>
</dbReference>
<dbReference type="OrthoDB" id="2419679at2759"/>
<evidence type="ECO:0000256" key="1">
    <source>
        <dbReference type="ARBA" id="ARBA00022741"/>
    </source>
</evidence>
<accession>A0A433DI97</accession>
<dbReference type="GO" id="GO:0042026">
    <property type="term" value="P:protein refolding"/>
    <property type="evidence" value="ECO:0007669"/>
    <property type="project" value="TreeGrafter"/>
</dbReference>
<keyword evidence="6" id="KW-1185">Reference proteome</keyword>